<sequence length="151" mass="16222">MSVQDLTTTTATPTTTQAPHKPRRLPLTPSTVTQPSVNAANCSVAKRTPSTSPSRRATALLTRVASNPSTPRNETPTPMLMSMSSAESSPCGGAGGTGLRPKVQRYWTVQECQGGYVSFPDFEIFQRPYDSANAHTQGAESGHYERRIPTV</sequence>
<keyword evidence="2" id="KW-1185">Reference proteome</keyword>
<reference evidence="1" key="1">
    <citation type="submission" date="2024-09" db="EMBL/GenBank/DDBJ databases">
        <title>Black Yeasts Isolated from many extreme environments.</title>
        <authorList>
            <person name="Coleine C."/>
            <person name="Stajich J.E."/>
            <person name="Selbmann L."/>
        </authorList>
    </citation>
    <scope>NUCLEOTIDE SEQUENCE</scope>
    <source>
        <strain evidence="1">CCFEE 5737</strain>
    </source>
</reference>
<comment type="caution">
    <text evidence="1">The sequence shown here is derived from an EMBL/GenBank/DDBJ whole genome shotgun (WGS) entry which is preliminary data.</text>
</comment>
<proteinExistence type="predicted"/>
<evidence type="ECO:0000313" key="1">
    <source>
        <dbReference type="EMBL" id="KAK3062453.1"/>
    </source>
</evidence>
<name>A0ACC3D651_9PEZI</name>
<dbReference type="Proteomes" id="UP001186974">
    <property type="component" value="Unassembled WGS sequence"/>
</dbReference>
<organism evidence="1 2">
    <name type="scientific">Coniosporium uncinatum</name>
    <dbReference type="NCBI Taxonomy" id="93489"/>
    <lineage>
        <taxon>Eukaryota</taxon>
        <taxon>Fungi</taxon>
        <taxon>Dikarya</taxon>
        <taxon>Ascomycota</taxon>
        <taxon>Pezizomycotina</taxon>
        <taxon>Dothideomycetes</taxon>
        <taxon>Dothideomycetes incertae sedis</taxon>
        <taxon>Coniosporium</taxon>
    </lineage>
</organism>
<dbReference type="EMBL" id="JAWDJW010007284">
    <property type="protein sequence ID" value="KAK3062453.1"/>
    <property type="molecule type" value="Genomic_DNA"/>
</dbReference>
<gene>
    <name evidence="1" type="ORF">LTS18_004028</name>
</gene>
<evidence type="ECO:0000313" key="2">
    <source>
        <dbReference type="Proteomes" id="UP001186974"/>
    </source>
</evidence>
<protein>
    <submittedName>
        <fullName evidence="1">Uncharacterized protein</fullName>
    </submittedName>
</protein>
<accession>A0ACC3D651</accession>